<comment type="caution">
    <text evidence="2">The sequence shown here is derived from an EMBL/GenBank/DDBJ whole genome shotgun (WGS) entry which is preliminary data.</text>
</comment>
<dbReference type="Proteomes" id="UP000236630">
    <property type="component" value="Unassembled WGS sequence"/>
</dbReference>
<organism evidence="2 3">
    <name type="scientific">Citrus unshiu</name>
    <name type="common">Satsuma mandarin</name>
    <name type="synonym">Citrus nobilis var. unshiu</name>
    <dbReference type="NCBI Taxonomy" id="55188"/>
    <lineage>
        <taxon>Eukaryota</taxon>
        <taxon>Viridiplantae</taxon>
        <taxon>Streptophyta</taxon>
        <taxon>Embryophyta</taxon>
        <taxon>Tracheophyta</taxon>
        <taxon>Spermatophyta</taxon>
        <taxon>Magnoliopsida</taxon>
        <taxon>eudicotyledons</taxon>
        <taxon>Gunneridae</taxon>
        <taxon>Pentapetalae</taxon>
        <taxon>rosids</taxon>
        <taxon>malvids</taxon>
        <taxon>Sapindales</taxon>
        <taxon>Rutaceae</taxon>
        <taxon>Aurantioideae</taxon>
        <taxon>Citrus</taxon>
    </lineage>
</organism>
<dbReference type="InterPro" id="IPR002925">
    <property type="entry name" value="Dienelactn_hydro"/>
</dbReference>
<protein>
    <recommendedName>
        <fullName evidence="1">Dienelactone hydrolase domain-containing protein</fullName>
    </recommendedName>
</protein>
<keyword evidence="3" id="KW-1185">Reference proteome</keyword>
<dbReference type="InterPro" id="IPR029058">
    <property type="entry name" value="AB_hydrolase_fold"/>
</dbReference>
<dbReference type="Pfam" id="PF01738">
    <property type="entry name" value="DLH"/>
    <property type="match status" value="1"/>
</dbReference>
<evidence type="ECO:0000259" key="1">
    <source>
        <dbReference type="Pfam" id="PF01738"/>
    </source>
</evidence>
<evidence type="ECO:0000313" key="2">
    <source>
        <dbReference type="EMBL" id="GAY62016.1"/>
    </source>
</evidence>
<name>A0A2H5QBJ9_CITUN</name>
<evidence type="ECO:0000313" key="3">
    <source>
        <dbReference type="Proteomes" id="UP000236630"/>
    </source>
</evidence>
<sequence>MRALTLIKDYIQALDPVWAQPEKIWISRFRVPNADRIAVELAKHEFIQAVVLLHPSFVTVDDIEAVEVPIAVLRAEFDQISPLALLKQFEEVLTDKSEVDGYVKIFLKFSHGWTVRYNVED</sequence>
<accession>A0A2H5QBJ9</accession>
<dbReference type="PANTHER" id="PTHR17630:SF97">
    <property type="entry name" value="ENDO-1,31,4-BETA-D-GLUCANASE-LIKE"/>
    <property type="match status" value="1"/>
</dbReference>
<dbReference type="AlphaFoldDB" id="A0A2H5QBJ9"/>
<dbReference type="SUPFAM" id="SSF53474">
    <property type="entry name" value="alpha/beta-Hydrolases"/>
    <property type="match status" value="1"/>
</dbReference>
<proteinExistence type="predicted"/>
<feature type="domain" description="Dienelactone hydrolase" evidence="1">
    <location>
        <begin position="36"/>
        <end position="117"/>
    </location>
</feature>
<dbReference type="STRING" id="55188.A0A2H5QBJ9"/>
<dbReference type="EMBL" id="BDQV01000290">
    <property type="protein sequence ID" value="GAY62016.1"/>
    <property type="molecule type" value="Genomic_DNA"/>
</dbReference>
<dbReference type="PANTHER" id="PTHR17630">
    <property type="entry name" value="DIENELACTONE HYDROLASE"/>
    <property type="match status" value="1"/>
</dbReference>
<gene>
    <name evidence="2" type="ORF">CUMW_214570</name>
</gene>
<reference evidence="2 3" key="1">
    <citation type="journal article" date="2017" name="Front. Genet.">
        <title>Draft sequencing of the heterozygous diploid genome of Satsuma (Citrus unshiu Marc.) using a hybrid assembly approach.</title>
        <authorList>
            <person name="Shimizu T."/>
            <person name="Tanizawa Y."/>
            <person name="Mochizuki T."/>
            <person name="Nagasaki H."/>
            <person name="Yoshioka T."/>
            <person name="Toyoda A."/>
            <person name="Fujiyama A."/>
            <person name="Kaminuma E."/>
            <person name="Nakamura Y."/>
        </authorList>
    </citation>
    <scope>NUCLEOTIDE SEQUENCE [LARGE SCALE GENOMIC DNA]</scope>
    <source>
        <strain evidence="3">cv. Miyagawa wase</strain>
    </source>
</reference>
<dbReference type="Gene3D" id="3.40.50.1820">
    <property type="entry name" value="alpha/beta hydrolase"/>
    <property type="match status" value="1"/>
</dbReference>
<dbReference type="GO" id="GO:0016787">
    <property type="term" value="F:hydrolase activity"/>
    <property type="evidence" value="ECO:0007669"/>
    <property type="project" value="InterPro"/>
</dbReference>